<organism evidence="5 6">
    <name type="scientific">Volvox africanus</name>
    <dbReference type="NCBI Taxonomy" id="51714"/>
    <lineage>
        <taxon>Eukaryota</taxon>
        <taxon>Viridiplantae</taxon>
        <taxon>Chlorophyta</taxon>
        <taxon>core chlorophytes</taxon>
        <taxon>Chlorophyceae</taxon>
        <taxon>CS clade</taxon>
        <taxon>Chlamydomonadales</taxon>
        <taxon>Volvocaceae</taxon>
        <taxon>Volvox</taxon>
    </lineage>
</organism>
<evidence type="ECO:0000259" key="4">
    <source>
        <dbReference type="Pfam" id="PF00005"/>
    </source>
</evidence>
<accession>A0ABQ5SH39</accession>
<dbReference type="InterPro" id="IPR026082">
    <property type="entry name" value="ABCA"/>
</dbReference>
<dbReference type="Pfam" id="PF00005">
    <property type="entry name" value="ABC_tran"/>
    <property type="match status" value="1"/>
</dbReference>
<dbReference type="Gene3D" id="3.40.50.300">
    <property type="entry name" value="P-loop containing nucleotide triphosphate hydrolases"/>
    <property type="match status" value="1"/>
</dbReference>
<comment type="similarity">
    <text evidence="1">Belongs to the ABC transporter superfamily. ABCA family. CPR flippase (TC 3.A.1.211) subfamily.</text>
</comment>
<dbReference type="EMBL" id="BSDZ01000080">
    <property type="protein sequence ID" value="GLI69190.1"/>
    <property type="molecule type" value="Genomic_DNA"/>
</dbReference>
<keyword evidence="2" id="KW-0813">Transport</keyword>
<evidence type="ECO:0000256" key="3">
    <source>
        <dbReference type="ARBA" id="ARBA00022737"/>
    </source>
</evidence>
<dbReference type="InterPro" id="IPR003439">
    <property type="entry name" value="ABC_transporter-like_ATP-bd"/>
</dbReference>
<dbReference type="Proteomes" id="UP001165090">
    <property type="component" value="Unassembled WGS sequence"/>
</dbReference>
<dbReference type="PANTHER" id="PTHR19229">
    <property type="entry name" value="ATP-BINDING CASSETTE TRANSPORTER SUBFAMILY A ABCA"/>
    <property type="match status" value="1"/>
</dbReference>
<dbReference type="SUPFAM" id="SSF52540">
    <property type="entry name" value="P-loop containing nucleoside triphosphate hydrolases"/>
    <property type="match status" value="1"/>
</dbReference>
<dbReference type="PANTHER" id="PTHR19229:SF36">
    <property type="entry name" value="ATP-BINDING CASSETTE SUB-FAMILY A MEMBER 2"/>
    <property type="match status" value="1"/>
</dbReference>
<evidence type="ECO:0000313" key="6">
    <source>
        <dbReference type="Proteomes" id="UP001165090"/>
    </source>
</evidence>
<proteinExistence type="inferred from homology"/>
<gene>
    <name evidence="5" type="ORF">VaNZ11_013759</name>
</gene>
<keyword evidence="3" id="KW-0677">Repeat</keyword>
<feature type="domain" description="ABC transporter" evidence="4">
    <location>
        <begin position="12"/>
        <end position="109"/>
    </location>
</feature>
<dbReference type="InterPro" id="IPR027417">
    <property type="entry name" value="P-loop_NTPase"/>
</dbReference>
<protein>
    <recommendedName>
        <fullName evidence="4">ABC transporter domain-containing protein</fullName>
    </recommendedName>
</protein>
<evidence type="ECO:0000256" key="2">
    <source>
        <dbReference type="ARBA" id="ARBA00022448"/>
    </source>
</evidence>
<keyword evidence="6" id="KW-1185">Reference proteome</keyword>
<comment type="caution">
    <text evidence="5">The sequence shown here is derived from an EMBL/GenBank/DDBJ whole genome shotgun (WGS) entry which is preliminary data.</text>
</comment>
<evidence type="ECO:0000256" key="1">
    <source>
        <dbReference type="ARBA" id="ARBA00008526"/>
    </source>
</evidence>
<name>A0ABQ5SH39_9CHLO</name>
<reference evidence="5 6" key="1">
    <citation type="journal article" date="2023" name="IScience">
        <title>Expanded male sex-determining region conserved during the evolution of homothallism in the green alga Volvox.</title>
        <authorList>
            <person name="Yamamoto K."/>
            <person name="Matsuzaki R."/>
            <person name="Mahakham W."/>
            <person name="Heman W."/>
            <person name="Sekimoto H."/>
            <person name="Kawachi M."/>
            <person name="Minakuchi Y."/>
            <person name="Toyoda A."/>
            <person name="Nozaki H."/>
        </authorList>
    </citation>
    <scope>NUCLEOTIDE SEQUENCE [LARGE SCALE GENOMIC DNA]</scope>
    <source>
        <strain evidence="5 6">NIES-4468</strain>
    </source>
</reference>
<sequence>MPISHPLAALLLQTNPLLPHLTPLEHLALYSALYGINSAGYGSDGVRAQAGKAAALLPVEASTVAARCSLPVELFHRPAGLLSGGSQRKLSLAIALLGSPQLLLLDEPSAGLDPPARRDMCDAINMALRGWSSPRKDGSSGGGGASSAPAIVLTTHYAEEAMALCDMVGVLEDGTLLASGPPEQVPQRLRAVRPGHYLADPEEWGAVLTSLLG</sequence>
<evidence type="ECO:0000313" key="5">
    <source>
        <dbReference type="EMBL" id="GLI69190.1"/>
    </source>
</evidence>